<dbReference type="NCBIfam" id="TIGR00350">
    <property type="entry name" value="lytR_cpsA_psr"/>
    <property type="match status" value="1"/>
</dbReference>
<accession>A0A1R4FE11</accession>
<dbReference type="InterPro" id="IPR050922">
    <property type="entry name" value="LytR/CpsA/Psr_CW_biosynth"/>
</dbReference>
<reference evidence="4 5" key="1">
    <citation type="submission" date="2017-02" db="EMBL/GenBank/DDBJ databases">
        <authorList>
            <person name="Peterson S.W."/>
        </authorList>
    </citation>
    <scope>NUCLEOTIDE SEQUENCE [LARGE SCALE GENOMIC DNA]</scope>
    <source>
        <strain evidence="4 5">LMG 22410</strain>
    </source>
</reference>
<dbReference type="Pfam" id="PF03816">
    <property type="entry name" value="LytR_cpsA_psr"/>
    <property type="match status" value="1"/>
</dbReference>
<feature type="transmembrane region" description="Helical" evidence="2">
    <location>
        <begin position="51"/>
        <end position="72"/>
    </location>
</feature>
<feature type="domain" description="Cell envelope-related transcriptional attenuator" evidence="3">
    <location>
        <begin position="189"/>
        <end position="367"/>
    </location>
</feature>
<dbReference type="OrthoDB" id="3573673at2"/>
<feature type="transmembrane region" description="Helical" evidence="2">
    <location>
        <begin position="84"/>
        <end position="104"/>
    </location>
</feature>
<dbReference type="Gene3D" id="3.40.630.190">
    <property type="entry name" value="LCP protein"/>
    <property type="match status" value="1"/>
</dbReference>
<feature type="transmembrane region" description="Helical" evidence="2">
    <location>
        <begin position="25"/>
        <end position="44"/>
    </location>
</feature>
<sequence length="456" mass="49443">MSLLAPKVTLRHPVAEMPKVMHRRGWWLVIMGLLLPGSAQIAAGNRKLGRFGLVTTFIMWGIALLALLLWFVNRGLLLTIVGNGIAMLGIEIIVIAYGIIWLVIGFDTLRLTKLVKIRGAGKWSVAVAALVAIIVPVGAAGYVASLLDASRGFINDVFQASGPTQDPINGHYTFMLLGADSGEDREGLRPDSIAVVTVNAETGAATMVGIPRNLMNVPFPEDSPMASHWPNGFNCAGADCMINAAYTYGMANPDLYPDAEENNSDPGLEATRDAVQGVTGLEIQYYVVIDMQGFADLVDALGGVKINVEKRVPIGITGGPVEAWIEPGEQVMDGYTALWYARSRADSSDYDRMERQRQVMEAVIKQFTPQTLLTSYNGLAEAGKDFVQTDIPQSMIGYLTDLADKTRVLPIENLELVPPLILSEDPDFELARSEVAEAMERAYQNSLPSESPTDGE</sequence>
<keyword evidence="2" id="KW-0812">Transmembrane</keyword>
<keyword evidence="5" id="KW-1185">Reference proteome</keyword>
<dbReference type="PANTHER" id="PTHR33392:SF6">
    <property type="entry name" value="POLYISOPRENYL-TEICHOIC ACID--PEPTIDOGLYCAN TEICHOIC ACID TRANSFERASE TAGU"/>
    <property type="match status" value="1"/>
</dbReference>
<evidence type="ECO:0000313" key="4">
    <source>
        <dbReference type="EMBL" id="SJM54148.1"/>
    </source>
</evidence>
<dbReference type="EMBL" id="FUHU01000020">
    <property type="protein sequence ID" value="SJM54148.1"/>
    <property type="molecule type" value="Genomic_DNA"/>
</dbReference>
<dbReference type="PANTHER" id="PTHR33392">
    <property type="entry name" value="POLYISOPRENYL-TEICHOIC ACID--PEPTIDOGLYCAN TEICHOIC ACID TRANSFERASE TAGU"/>
    <property type="match status" value="1"/>
</dbReference>
<name>A0A1R4FE11_9MICO</name>
<evidence type="ECO:0000259" key="3">
    <source>
        <dbReference type="Pfam" id="PF03816"/>
    </source>
</evidence>
<organism evidence="4 5">
    <name type="scientific">Agrococcus casei LMG 22410</name>
    <dbReference type="NCBI Taxonomy" id="1255656"/>
    <lineage>
        <taxon>Bacteria</taxon>
        <taxon>Bacillati</taxon>
        <taxon>Actinomycetota</taxon>
        <taxon>Actinomycetes</taxon>
        <taxon>Micrococcales</taxon>
        <taxon>Microbacteriaceae</taxon>
        <taxon>Agrococcus</taxon>
    </lineage>
</organism>
<dbReference type="Proteomes" id="UP000195787">
    <property type="component" value="Unassembled WGS sequence"/>
</dbReference>
<comment type="similarity">
    <text evidence="1">Belongs to the LytR/CpsA/Psr (LCP) family.</text>
</comment>
<gene>
    <name evidence="4" type="ORF">CZ674_04130</name>
</gene>
<proteinExistence type="inferred from homology"/>
<evidence type="ECO:0000313" key="5">
    <source>
        <dbReference type="Proteomes" id="UP000195787"/>
    </source>
</evidence>
<keyword evidence="2" id="KW-0472">Membrane</keyword>
<evidence type="ECO:0000256" key="2">
    <source>
        <dbReference type="SAM" id="Phobius"/>
    </source>
</evidence>
<dbReference type="RefSeq" id="WP_086991263.1">
    <property type="nucleotide sequence ID" value="NZ_FUHU01000020.1"/>
</dbReference>
<dbReference type="AlphaFoldDB" id="A0A1R4FE11"/>
<evidence type="ECO:0000256" key="1">
    <source>
        <dbReference type="ARBA" id="ARBA00006068"/>
    </source>
</evidence>
<dbReference type="InterPro" id="IPR004474">
    <property type="entry name" value="LytR_CpsA_psr"/>
</dbReference>
<protein>
    <submittedName>
        <fullName evidence="4">Cell envelope-related transcriptional attenuator</fullName>
    </submittedName>
</protein>
<keyword evidence="2" id="KW-1133">Transmembrane helix</keyword>
<dbReference type="GeneID" id="303172393"/>
<feature type="transmembrane region" description="Helical" evidence="2">
    <location>
        <begin position="125"/>
        <end position="147"/>
    </location>
</feature>